<feature type="region of interest" description="Disordered" evidence="1">
    <location>
        <begin position="1"/>
        <end position="33"/>
    </location>
</feature>
<dbReference type="InterPro" id="IPR012340">
    <property type="entry name" value="NA-bd_OB-fold"/>
</dbReference>
<keyword evidence="4" id="KW-1185">Reference proteome</keyword>
<dbReference type="SMART" id="SM00955">
    <property type="entry name" value="RNB"/>
    <property type="match status" value="1"/>
</dbReference>
<dbReference type="Proteomes" id="UP000292447">
    <property type="component" value="Chromosome VI"/>
</dbReference>
<dbReference type="STRING" id="2163413.A0A4P6XWP7"/>
<evidence type="ECO:0000313" key="3">
    <source>
        <dbReference type="EMBL" id="QBM90738.1"/>
    </source>
</evidence>
<dbReference type="GO" id="GO:0000932">
    <property type="term" value="C:P-body"/>
    <property type="evidence" value="ECO:0007669"/>
    <property type="project" value="TreeGrafter"/>
</dbReference>
<dbReference type="SUPFAM" id="SSF50249">
    <property type="entry name" value="Nucleic acid-binding proteins"/>
    <property type="match status" value="1"/>
</dbReference>
<organism evidence="3 4">
    <name type="scientific">Metschnikowia aff. pulcherrima</name>
    <dbReference type="NCBI Taxonomy" id="2163413"/>
    <lineage>
        <taxon>Eukaryota</taxon>
        <taxon>Fungi</taxon>
        <taxon>Dikarya</taxon>
        <taxon>Ascomycota</taxon>
        <taxon>Saccharomycotina</taxon>
        <taxon>Pichiomycetes</taxon>
        <taxon>Metschnikowiaceae</taxon>
        <taxon>Metschnikowia</taxon>
    </lineage>
</organism>
<dbReference type="InterPro" id="IPR050180">
    <property type="entry name" value="RNR_Ribonuclease"/>
</dbReference>
<protein>
    <submittedName>
        <fullName evidence="3">Exoribonuclease II, mitochondrial</fullName>
    </submittedName>
</protein>
<dbReference type="PANTHER" id="PTHR23355">
    <property type="entry name" value="RIBONUCLEASE"/>
    <property type="match status" value="1"/>
</dbReference>
<feature type="region of interest" description="Disordered" evidence="1">
    <location>
        <begin position="1033"/>
        <end position="1055"/>
    </location>
</feature>
<name>A0A4P6XWP7_9ASCO</name>
<dbReference type="InterPro" id="IPR001900">
    <property type="entry name" value="RNase_II/R"/>
</dbReference>
<accession>A0A4P6XWP7</accession>
<proteinExistence type="predicted"/>
<dbReference type="GO" id="GO:0000175">
    <property type="term" value="F:3'-5'-RNA exonuclease activity"/>
    <property type="evidence" value="ECO:0007669"/>
    <property type="project" value="TreeGrafter"/>
</dbReference>
<evidence type="ECO:0000256" key="1">
    <source>
        <dbReference type="SAM" id="MobiDB-lite"/>
    </source>
</evidence>
<sequence>MRPAHILSRAKTRKPRESVLGPFKRSLAPPKKGQLPKNVLEAAQKALARRPYYDPANSSLDFTKGNKQLLREIQGLFKTRLRLRISGPANNWLLIHGNIGQVNAIKKEAQSAITSARISAISSLRPLAVGDVVLLRNRGMLLYLVVAAPNSLRSDVYTFVNHEGEVTFGTKHSISLRIPGVLASRRTEFMNLVAIEEKVPGIAPVGVPDTAFSRQKEAVKANASKSIKTHSKNAKTPEKMLLPLEPAPASLDAGPREFTVAQASAQLLTDTSVNTYIVPTSAREIYSPYFTKISLEAFRQTTTYGEKLDFFHRVLQYDDSGSLILAARTIPIFELFEMVEKHELPPGGKEQGVHEDTYRQMRNEIRKLKQTSNALGLPLPTETSRHFATANYSASSYIAFIGAISRTSRKWKLNVQRSTKTPISVDVLPLDKATALEDTIFYLKNGGIEETAAHIVSKIQQCAGEPSPQYTAVIQMLKDFVAGNITNDCTMESLLGSIVRSVDDKLRAAGLAESAELQFTHEFSRLRAYEILMALETTGDRNPLRWNSALALPETGTSRDLDRFLQFYNYLDKKFSEPGKLTDMLQNPSDAEIEDPVLAKFVEDDFYESDPMAAVREDFGDTPVYCIDSETAHEIDDGISIEDEGSNLAITVHIANPTSYLRPSSSLSQIAFSKGTTVYLPEGPTMMLPGIVSKLCGLNGQGQTRTLGIRFSIGKKHVQGHLEALKANPDAKPLDGMAKAFKQAIEHTATVKFYNVSNFPKNFTYKRVNEVLNDPTNVARFLNGDLTEGSHEHNLFQLHMIADFVRHFRVLNDGADIGSDSSKVSVDYITDEIAETQAFSEIENGWQIALPKGNKSDTPVIKITREVNQNSASKSQHLVSNLMIAANYAGSVFAQKQGFPIIFRHLELNVKTSVWKEIRRLNKLGYYDNKELSPEERSQLLSVVSSANFLTFQLEHHLIGLKLYLNFTSPLRRYVDMVNHWKVQDFILMQEREKLGVEPPEDKGEPQLSRERNIARLEGSNFEPGLKKKLLKKSQKKTQADLQPENETPKQVKSRVRNEFGIRTSDMDYIASHLQGCDLKNRDAQKFSDSFWMAKFLKRYFELQQQGQIRNPIKFRFLLGSDAKHGDVRAELIGFSSLRTTIVQNPYIMEKFASEQWSIGQVLEAPRFRVLKLDFIEGEFTIELVLPEDTSSDTF</sequence>
<reference evidence="4" key="1">
    <citation type="submission" date="2019-03" db="EMBL/GenBank/DDBJ databases">
        <title>Snf2 controls pulcherriminic acid biosynthesis and connects pigmentation and antifungal activity of the yeast Metschnikowia pulcherrima.</title>
        <authorList>
            <person name="Gore-Lloyd D."/>
            <person name="Sumann I."/>
            <person name="Brachmann A.O."/>
            <person name="Schneeberger K."/>
            <person name="Ortiz-Merino R.A."/>
            <person name="Moreno-Beltran M."/>
            <person name="Schlaefli M."/>
            <person name="Kirner P."/>
            <person name="Santos Kron A."/>
            <person name="Wolfe K.H."/>
            <person name="Piel J."/>
            <person name="Ahrens C.H."/>
            <person name="Henk D."/>
            <person name="Freimoser F.M."/>
        </authorList>
    </citation>
    <scope>NUCLEOTIDE SEQUENCE [LARGE SCALE GENOMIC DNA]</scope>
    <source>
        <strain evidence="4">APC 1.2</strain>
    </source>
</reference>
<evidence type="ECO:0000259" key="2">
    <source>
        <dbReference type="SMART" id="SM00955"/>
    </source>
</evidence>
<dbReference type="GO" id="GO:0003723">
    <property type="term" value="F:RNA binding"/>
    <property type="evidence" value="ECO:0007669"/>
    <property type="project" value="InterPro"/>
</dbReference>
<feature type="domain" description="RNB" evidence="2">
    <location>
        <begin position="616"/>
        <end position="989"/>
    </location>
</feature>
<gene>
    <name evidence="3" type="primary">MPUL0F03250</name>
    <name evidence="3" type="ORF">METSCH_F03250</name>
</gene>
<dbReference type="GO" id="GO:0006402">
    <property type="term" value="P:mRNA catabolic process"/>
    <property type="evidence" value="ECO:0007669"/>
    <property type="project" value="TreeGrafter"/>
</dbReference>
<dbReference type="PANTHER" id="PTHR23355:SF9">
    <property type="entry name" value="DIS3-LIKE EXONUCLEASE 2"/>
    <property type="match status" value="1"/>
</dbReference>
<dbReference type="AlphaFoldDB" id="A0A4P6XWP7"/>
<evidence type="ECO:0000313" key="4">
    <source>
        <dbReference type="Proteomes" id="UP000292447"/>
    </source>
</evidence>
<dbReference type="EMBL" id="CP034461">
    <property type="protein sequence ID" value="QBM90738.1"/>
    <property type="molecule type" value="Genomic_DNA"/>
</dbReference>
<dbReference type="Pfam" id="PF00773">
    <property type="entry name" value="RNB"/>
    <property type="match status" value="1"/>
</dbReference>